<dbReference type="SUPFAM" id="SSF53271">
    <property type="entry name" value="PRTase-like"/>
    <property type="match status" value="1"/>
</dbReference>
<reference evidence="2 3" key="1">
    <citation type="submission" date="2018-11" db="EMBL/GenBank/DDBJ databases">
        <title>Multidrug-resistant genes are associated with an 42-kb island TGI1 carrying a complex class 1 integron in a Trueperella pyogenes.</title>
        <authorList>
            <person name="Dong W."/>
        </authorList>
    </citation>
    <scope>NUCLEOTIDE SEQUENCE [LARGE SCALE GENOMIC DNA]</scope>
    <source>
        <strain evidence="2 3">TP4</strain>
    </source>
</reference>
<evidence type="ECO:0000259" key="1">
    <source>
        <dbReference type="Pfam" id="PF00156"/>
    </source>
</evidence>
<evidence type="ECO:0000313" key="2">
    <source>
        <dbReference type="EMBL" id="AZR07316.1"/>
    </source>
</evidence>
<dbReference type="RefSeq" id="WP_108726274.1">
    <property type="nucleotide sequence ID" value="NZ_CP029001.1"/>
</dbReference>
<dbReference type="AlphaFoldDB" id="A0A3S9QMY8"/>
<gene>
    <name evidence="2" type="ORF">EBQ10_08465</name>
</gene>
<dbReference type="Proteomes" id="UP000275951">
    <property type="component" value="Chromosome"/>
</dbReference>
<protein>
    <recommendedName>
        <fullName evidence="1">Phosphoribosyltransferase domain-containing protein</fullName>
    </recommendedName>
</protein>
<proteinExistence type="predicted"/>
<name>A0A3S9QMY8_9ACTO</name>
<feature type="domain" description="Phosphoribosyltransferase" evidence="1">
    <location>
        <begin position="25"/>
        <end position="79"/>
    </location>
</feature>
<organism evidence="2 3">
    <name type="scientific">Trueperella pyogenes</name>
    <dbReference type="NCBI Taxonomy" id="1661"/>
    <lineage>
        <taxon>Bacteria</taxon>
        <taxon>Bacillati</taxon>
        <taxon>Actinomycetota</taxon>
        <taxon>Actinomycetes</taxon>
        <taxon>Actinomycetales</taxon>
        <taxon>Actinomycetaceae</taxon>
        <taxon>Trueperella</taxon>
    </lineage>
</organism>
<dbReference type="CDD" id="cd06223">
    <property type="entry name" value="PRTases_typeI"/>
    <property type="match status" value="1"/>
</dbReference>
<dbReference type="InterPro" id="IPR000836">
    <property type="entry name" value="PRTase_dom"/>
</dbReference>
<accession>A0A3S9QMY8</accession>
<dbReference type="EMBL" id="CP033905">
    <property type="protein sequence ID" value="AZR07316.1"/>
    <property type="molecule type" value="Genomic_DNA"/>
</dbReference>
<dbReference type="InterPro" id="IPR029057">
    <property type="entry name" value="PRTase-like"/>
</dbReference>
<sequence>MLFGFAVALHKRFVFTERVEGKMRLRRSFHIPTGAQVLIVEDAVTTGGSVAEVEELVKSAGGEVVGVVSIIDRKTDWKFAAPFYPLLALPTESWDPTECSMCSAGEELDSPGGRRL</sequence>
<dbReference type="Pfam" id="PF00156">
    <property type="entry name" value="Pribosyltran"/>
    <property type="match status" value="1"/>
</dbReference>
<dbReference type="Gene3D" id="3.40.50.2020">
    <property type="match status" value="1"/>
</dbReference>
<evidence type="ECO:0000313" key="3">
    <source>
        <dbReference type="Proteomes" id="UP000275951"/>
    </source>
</evidence>